<gene>
    <name evidence="1" type="ORF">V6N12_051411</name>
</gene>
<keyword evidence="2" id="KW-1185">Reference proteome</keyword>
<protein>
    <submittedName>
        <fullName evidence="1">Uncharacterized protein</fullName>
    </submittedName>
</protein>
<dbReference type="Proteomes" id="UP001472677">
    <property type="component" value="Unassembled WGS sequence"/>
</dbReference>
<name>A0ABR2GF87_9ROSI</name>
<comment type="caution">
    <text evidence="1">The sequence shown here is derived from an EMBL/GenBank/DDBJ whole genome shotgun (WGS) entry which is preliminary data.</text>
</comment>
<dbReference type="EMBL" id="JBBPBM010000001">
    <property type="protein sequence ID" value="KAK8601582.1"/>
    <property type="molecule type" value="Genomic_DNA"/>
</dbReference>
<evidence type="ECO:0000313" key="1">
    <source>
        <dbReference type="EMBL" id="KAK8601582.1"/>
    </source>
</evidence>
<sequence>MDSSFLEGERGMGALYKTELVDYFSGSLGVVDGNVEKFPDGLIQEILGCGVSESMKSGLPSQLDLEEDSQVENFVAAGWR</sequence>
<reference evidence="1 2" key="1">
    <citation type="journal article" date="2024" name="G3 (Bethesda)">
        <title>Genome assembly of Hibiscus sabdariffa L. provides insights into metabolisms of medicinal natural products.</title>
        <authorList>
            <person name="Kim T."/>
        </authorList>
    </citation>
    <scope>NUCLEOTIDE SEQUENCE [LARGE SCALE GENOMIC DNA]</scope>
    <source>
        <strain evidence="1">TK-2024</strain>
        <tissue evidence="1">Old leaves</tissue>
    </source>
</reference>
<accession>A0ABR2GF87</accession>
<organism evidence="1 2">
    <name type="scientific">Hibiscus sabdariffa</name>
    <name type="common">roselle</name>
    <dbReference type="NCBI Taxonomy" id="183260"/>
    <lineage>
        <taxon>Eukaryota</taxon>
        <taxon>Viridiplantae</taxon>
        <taxon>Streptophyta</taxon>
        <taxon>Embryophyta</taxon>
        <taxon>Tracheophyta</taxon>
        <taxon>Spermatophyta</taxon>
        <taxon>Magnoliopsida</taxon>
        <taxon>eudicotyledons</taxon>
        <taxon>Gunneridae</taxon>
        <taxon>Pentapetalae</taxon>
        <taxon>rosids</taxon>
        <taxon>malvids</taxon>
        <taxon>Malvales</taxon>
        <taxon>Malvaceae</taxon>
        <taxon>Malvoideae</taxon>
        <taxon>Hibiscus</taxon>
    </lineage>
</organism>
<evidence type="ECO:0000313" key="2">
    <source>
        <dbReference type="Proteomes" id="UP001472677"/>
    </source>
</evidence>
<proteinExistence type="predicted"/>